<dbReference type="Proteomes" id="UP000003434">
    <property type="component" value="Unassembled WGS sequence"/>
</dbReference>
<evidence type="ECO:0000313" key="2">
    <source>
        <dbReference type="EMBL" id="EFU76226.1"/>
    </source>
</evidence>
<sequence length="159" mass="17592">MGATFFAAFAAFLVGIVCFSVIIYIIEVIGIFKSFEKMGLEGWKAIIPFYNAYLYGEKVWTANYGLFVWVVSAVNTLVISRIAKTGGFIGGLFGIIGLVATVIFVVGRARFCYWISKSFGYEIPFAVGLFFLPFVFHLIVGFGDAKYRGNAFLESGSQY</sequence>
<dbReference type="EMBL" id="AEPW01000077">
    <property type="protein sequence ID" value="EFU76226.1"/>
    <property type="molecule type" value="Genomic_DNA"/>
</dbReference>
<evidence type="ECO:0000256" key="1">
    <source>
        <dbReference type="SAM" id="Phobius"/>
    </source>
</evidence>
<name>E6LPF7_9FIRM</name>
<keyword evidence="1" id="KW-0472">Membrane</keyword>
<dbReference type="Pfam" id="PF18936">
    <property type="entry name" value="DUF5684"/>
    <property type="match status" value="1"/>
</dbReference>
<protein>
    <submittedName>
        <fullName evidence="2">Uncharacterized protein</fullName>
    </submittedName>
</protein>
<feature type="transmembrane region" description="Helical" evidence="1">
    <location>
        <begin position="119"/>
        <end position="140"/>
    </location>
</feature>
<organism evidence="2 3">
    <name type="scientific">Lachnoanaerobaculum saburreum DSM 3986</name>
    <dbReference type="NCBI Taxonomy" id="887325"/>
    <lineage>
        <taxon>Bacteria</taxon>
        <taxon>Bacillati</taxon>
        <taxon>Bacillota</taxon>
        <taxon>Clostridia</taxon>
        <taxon>Lachnospirales</taxon>
        <taxon>Lachnospiraceae</taxon>
        <taxon>Lachnoanaerobaculum</taxon>
    </lineage>
</organism>
<dbReference type="RefSeq" id="WP_008751607.1">
    <property type="nucleotide sequence ID" value="NZ_GL622296.1"/>
</dbReference>
<keyword evidence="1" id="KW-1133">Transmembrane helix</keyword>
<dbReference type="HOGENOM" id="CLU_139141_1_0_9"/>
<feature type="transmembrane region" description="Helical" evidence="1">
    <location>
        <begin position="6"/>
        <end position="32"/>
    </location>
</feature>
<proteinExistence type="predicted"/>
<accession>E6LPF7</accession>
<evidence type="ECO:0000313" key="3">
    <source>
        <dbReference type="Proteomes" id="UP000003434"/>
    </source>
</evidence>
<keyword evidence="1" id="KW-0812">Transmembrane</keyword>
<dbReference type="eggNOG" id="ENOG5030K4A">
    <property type="taxonomic scope" value="Bacteria"/>
</dbReference>
<dbReference type="InterPro" id="IPR043739">
    <property type="entry name" value="DUF5684"/>
</dbReference>
<reference evidence="2 3" key="1">
    <citation type="submission" date="2010-12" db="EMBL/GenBank/DDBJ databases">
        <authorList>
            <person name="Muzny D."/>
            <person name="Qin X."/>
            <person name="Deng J."/>
            <person name="Jiang H."/>
            <person name="Liu Y."/>
            <person name="Qu J."/>
            <person name="Song X.-Z."/>
            <person name="Zhang L."/>
            <person name="Thornton R."/>
            <person name="Coyle M."/>
            <person name="Francisco L."/>
            <person name="Jackson L."/>
            <person name="Javaid M."/>
            <person name="Korchina V."/>
            <person name="Kovar C."/>
            <person name="Mata R."/>
            <person name="Mathew T."/>
            <person name="Ngo R."/>
            <person name="Nguyen L."/>
            <person name="Nguyen N."/>
            <person name="Okwuonu G."/>
            <person name="Ongeri F."/>
            <person name="Pham C."/>
            <person name="Simmons D."/>
            <person name="Wilczek-Boney K."/>
            <person name="Hale W."/>
            <person name="Jakkamsetti A."/>
            <person name="Pham P."/>
            <person name="Ruth R."/>
            <person name="San Lucas F."/>
            <person name="Warren J."/>
            <person name="Zhang J."/>
            <person name="Zhao Z."/>
            <person name="Zhou C."/>
            <person name="Zhu D."/>
            <person name="Lee S."/>
            <person name="Bess C."/>
            <person name="Blankenburg K."/>
            <person name="Forbes L."/>
            <person name="Fu Q."/>
            <person name="Gubbala S."/>
            <person name="Hirani K."/>
            <person name="Jayaseelan J.C."/>
            <person name="Lara F."/>
            <person name="Munidasa M."/>
            <person name="Palculict T."/>
            <person name="Patil S."/>
            <person name="Pu L.-L."/>
            <person name="Saada N."/>
            <person name="Tang L."/>
            <person name="Weissenberger G."/>
            <person name="Zhu Y."/>
            <person name="Hemphill L."/>
            <person name="Shang Y."/>
            <person name="Youmans B."/>
            <person name="Ayvaz T."/>
            <person name="Ross M."/>
            <person name="Santibanez J."/>
            <person name="Aqrawi P."/>
            <person name="Gross S."/>
            <person name="Joshi V."/>
            <person name="Fowler G."/>
            <person name="Nazareth L."/>
            <person name="Reid J."/>
            <person name="Worley K."/>
            <person name="Petrosino J."/>
            <person name="Highlander S."/>
            <person name="Gibbs R."/>
        </authorList>
    </citation>
    <scope>NUCLEOTIDE SEQUENCE [LARGE SCALE GENOMIC DNA]</scope>
    <source>
        <strain evidence="2 3">DSM 3986</strain>
    </source>
</reference>
<comment type="caution">
    <text evidence="2">The sequence shown here is derived from an EMBL/GenBank/DDBJ whole genome shotgun (WGS) entry which is preliminary data.</text>
</comment>
<feature type="transmembrane region" description="Helical" evidence="1">
    <location>
        <begin position="88"/>
        <end position="107"/>
    </location>
</feature>
<gene>
    <name evidence="2" type="ORF">HMPREF0381_1842</name>
</gene>
<dbReference type="AlphaFoldDB" id="E6LPF7"/>
<feature type="transmembrane region" description="Helical" evidence="1">
    <location>
        <begin position="64"/>
        <end position="82"/>
    </location>
</feature>